<dbReference type="EMBL" id="VJMJ01000076">
    <property type="protein sequence ID" value="KAF0738338.1"/>
    <property type="molecule type" value="Genomic_DNA"/>
</dbReference>
<dbReference type="InterPro" id="IPR051333">
    <property type="entry name" value="CLIP_Serine_Protease"/>
</dbReference>
<feature type="chain" id="PRO_5026264476" description="Peptidase S1 domain-containing protein" evidence="2">
    <location>
        <begin position="17"/>
        <end position="235"/>
    </location>
</feature>
<organism evidence="4 5">
    <name type="scientific">Aphanomyces euteiches</name>
    <dbReference type="NCBI Taxonomy" id="100861"/>
    <lineage>
        <taxon>Eukaryota</taxon>
        <taxon>Sar</taxon>
        <taxon>Stramenopiles</taxon>
        <taxon>Oomycota</taxon>
        <taxon>Saprolegniomycetes</taxon>
        <taxon>Saprolegniales</taxon>
        <taxon>Verrucalvaceae</taxon>
        <taxon>Aphanomyces</taxon>
    </lineage>
</organism>
<dbReference type="SUPFAM" id="SSF50494">
    <property type="entry name" value="Trypsin-like serine proteases"/>
    <property type="match status" value="1"/>
</dbReference>
<dbReference type="GO" id="GO:0006508">
    <property type="term" value="P:proteolysis"/>
    <property type="evidence" value="ECO:0007669"/>
    <property type="project" value="InterPro"/>
</dbReference>
<feature type="domain" description="Peptidase S1" evidence="3">
    <location>
        <begin position="14"/>
        <end position="221"/>
    </location>
</feature>
<keyword evidence="1" id="KW-0843">Virulence</keyword>
<dbReference type="PANTHER" id="PTHR24260:SF136">
    <property type="entry name" value="GH08193P-RELATED"/>
    <property type="match status" value="1"/>
</dbReference>
<dbReference type="Pfam" id="PF00089">
    <property type="entry name" value="Trypsin"/>
    <property type="match status" value="1"/>
</dbReference>
<keyword evidence="2" id="KW-0732">Signal</keyword>
<dbReference type="PROSITE" id="PS50240">
    <property type="entry name" value="TRYPSIN_DOM"/>
    <property type="match status" value="1"/>
</dbReference>
<proteinExistence type="predicted"/>
<dbReference type="InterPro" id="IPR001254">
    <property type="entry name" value="Trypsin_dom"/>
</dbReference>
<evidence type="ECO:0000313" key="4">
    <source>
        <dbReference type="EMBL" id="KAF0738338.1"/>
    </source>
</evidence>
<dbReference type="Gene3D" id="2.40.10.10">
    <property type="entry name" value="Trypsin-like serine proteases"/>
    <property type="match status" value="1"/>
</dbReference>
<accession>A0A6G0XDR4</accession>
<name>A0A6G0XDR4_9STRA</name>
<dbReference type="SMART" id="SM00020">
    <property type="entry name" value="Tryp_SPc"/>
    <property type="match status" value="1"/>
</dbReference>
<dbReference type="InterPro" id="IPR009003">
    <property type="entry name" value="Peptidase_S1_PA"/>
</dbReference>
<reference evidence="4 5" key="1">
    <citation type="submission" date="2019-07" db="EMBL/GenBank/DDBJ databases">
        <title>Genomics analysis of Aphanomyces spp. identifies a new class of oomycete effector associated with host adaptation.</title>
        <authorList>
            <person name="Gaulin E."/>
        </authorList>
    </citation>
    <scope>NUCLEOTIDE SEQUENCE [LARGE SCALE GENOMIC DNA]</scope>
    <source>
        <strain evidence="4 5">ATCC 201684</strain>
    </source>
</reference>
<keyword evidence="5" id="KW-1185">Reference proteome</keyword>
<dbReference type="VEuPathDB" id="FungiDB:AeMF1_006610"/>
<dbReference type="PRINTS" id="PR00722">
    <property type="entry name" value="CHYMOTRYPSIN"/>
</dbReference>
<dbReference type="InterPro" id="IPR001314">
    <property type="entry name" value="Peptidase_S1A"/>
</dbReference>
<gene>
    <name evidence="4" type="ORF">Ae201684_005776</name>
</gene>
<evidence type="ECO:0000256" key="2">
    <source>
        <dbReference type="SAM" id="SignalP"/>
    </source>
</evidence>
<dbReference type="GO" id="GO:0004252">
    <property type="term" value="F:serine-type endopeptidase activity"/>
    <property type="evidence" value="ECO:0007669"/>
    <property type="project" value="InterPro"/>
</dbReference>
<evidence type="ECO:0000259" key="3">
    <source>
        <dbReference type="PROSITE" id="PS50240"/>
    </source>
</evidence>
<dbReference type="Proteomes" id="UP000481153">
    <property type="component" value="Unassembled WGS sequence"/>
</dbReference>
<evidence type="ECO:0000313" key="5">
    <source>
        <dbReference type="Proteomes" id="UP000481153"/>
    </source>
</evidence>
<evidence type="ECO:0000256" key="1">
    <source>
        <dbReference type="ARBA" id="ARBA00023026"/>
    </source>
</evidence>
<comment type="caution">
    <text evidence="4">The sequence shown here is derived from an EMBL/GenBank/DDBJ whole genome shotgun (WGS) entry which is preliminary data.</text>
</comment>
<feature type="signal peptide" evidence="2">
    <location>
        <begin position="1"/>
        <end position="16"/>
    </location>
</feature>
<dbReference type="PANTHER" id="PTHR24260">
    <property type="match status" value="1"/>
</dbReference>
<dbReference type="InterPro" id="IPR043504">
    <property type="entry name" value="Peptidase_S1_PA_chymotrypsin"/>
</dbReference>
<sequence length="235" mass="25291">MAALVLLVTALTTISGASTLSQVKLTEPPGRGNIVLLSQTERGAPTCSGTLFAREYIVTSAQCVKNAEWATIDGTPVQIIEKTTHPSYDATQLAYDVAVLGLRKPTKQRPFPKFGFEFIEPGTMVTSLRNGTHPLSSAAKVQPIADCDNTNSFSSANQNNTMCVADATICFGDAGSPLIALKDDHEVLVGISSWTRTMCSPSISAYARLSAARDFLEVYLEPRRTPPPNSHRVPY</sequence>
<dbReference type="AlphaFoldDB" id="A0A6G0XDR4"/>
<protein>
    <recommendedName>
        <fullName evidence="3">Peptidase S1 domain-containing protein</fullName>
    </recommendedName>
</protein>